<dbReference type="AlphaFoldDB" id="A0A2I1IM13"/>
<dbReference type="PANTHER" id="PTHR10046">
    <property type="entry name" value="ATP DEPENDENT LON PROTEASE FAMILY MEMBER"/>
    <property type="match status" value="1"/>
</dbReference>
<evidence type="ECO:0000259" key="1">
    <source>
        <dbReference type="PROSITE" id="PS50106"/>
    </source>
</evidence>
<comment type="caution">
    <text evidence="2">The sequence shown here is derived from an EMBL/GenBank/DDBJ whole genome shotgun (WGS) entry which is preliminary data.</text>
</comment>
<dbReference type="SUPFAM" id="SSF54211">
    <property type="entry name" value="Ribosomal protein S5 domain 2-like"/>
    <property type="match status" value="1"/>
</dbReference>
<dbReference type="GO" id="GO:0004176">
    <property type="term" value="F:ATP-dependent peptidase activity"/>
    <property type="evidence" value="ECO:0007669"/>
    <property type="project" value="InterPro"/>
</dbReference>
<dbReference type="RefSeq" id="WP_024331218.1">
    <property type="nucleotide sequence ID" value="NZ_JASOXK010000003.1"/>
</dbReference>
<dbReference type="PROSITE" id="PS50106">
    <property type="entry name" value="PDZ"/>
    <property type="match status" value="1"/>
</dbReference>
<dbReference type="InterPro" id="IPR020568">
    <property type="entry name" value="Ribosomal_Su5_D2-typ_SF"/>
</dbReference>
<dbReference type="STRING" id="33007.HMPREF3198_00590"/>
<dbReference type="GO" id="GO:0006508">
    <property type="term" value="P:proteolysis"/>
    <property type="evidence" value="ECO:0007669"/>
    <property type="project" value="InterPro"/>
</dbReference>
<dbReference type="InterPro" id="IPR001478">
    <property type="entry name" value="PDZ"/>
</dbReference>
<dbReference type="GO" id="GO:0004252">
    <property type="term" value="F:serine-type endopeptidase activity"/>
    <property type="evidence" value="ECO:0007669"/>
    <property type="project" value="InterPro"/>
</dbReference>
<dbReference type="InterPro" id="IPR027065">
    <property type="entry name" value="Lon_Prtase"/>
</dbReference>
<dbReference type="InterPro" id="IPR008269">
    <property type="entry name" value="Lon_proteolytic"/>
</dbReference>
<feature type="domain" description="PDZ" evidence="1">
    <location>
        <begin position="120"/>
        <end position="204"/>
    </location>
</feature>
<dbReference type="InterPro" id="IPR036034">
    <property type="entry name" value="PDZ_sf"/>
</dbReference>
<dbReference type="EMBL" id="PKKO01000004">
    <property type="protein sequence ID" value="PKY72157.1"/>
    <property type="molecule type" value="Genomic_DNA"/>
</dbReference>
<gene>
    <name evidence="2" type="ORF">CYJ19_08130</name>
</gene>
<dbReference type="GO" id="GO:0030163">
    <property type="term" value="P:protein catabolic process"/>
    <property type="evidence" value="ECO:0007669"/>
    <property type="project" value="InterPro"/>
</dbReference>
<protein>
    <submittedName>
        <fullName evidence="2">Signal protein PDZ</fullName>
    </submittedName>
</protein>
<accession>A0A2I1IM13</accession>
<name>A0A2I1IM13_9ACTO</name>
<dbReference type="Proteomes" id="UP000235122">
    <property type="component" value="Unassembled WGS sequence"/>
</dbReference>
<reference evidence="2 3" key="1">
    <citation type="submission" date="2017-12" db="EMBL/GenBank/DDBJ databases">
        <title>Phylogenetic diversity of female urinary microbiome.</title>
        <authorList>
            <person name="Thomas-White K."/>
            <person name="Wolfe A.J."/>
        </authorList>
    </citation>
    <scope>NUCLEOTIDE SEQUENCE [LARGE SCALE GENOMIC DNA]</scope>
    <source>
        <strain evidence="2 3">UMB0402</strain>
    </source>
</reference>
<dbReference type="SUPFAM" id="SSF50156">
    <property type="entry name" value="PDZ domain-like"/>
    <property type="match status" value="1"/>
</dbReference>
<proteinExistence type="predicted"/>
<organism evidence="2 3">
    <name type="scientific">Winkia neuii</name>
    <dbReference type="NCBI Taxonomy" id="33007"/>
    <lineage>
        <taxon>Bacteria</taxon>
        <taxon>Bacillati</taxon>
        <taxon>Actinomycetota</taxon>
        <taxon>Actinomycetes</taxon>
        <taxon>Actinomycetales</taxon>
        <taxon>Actinomycetaceae</taxon>
        <taxon>Winkia</taxon>
    </lineage>
</organism>
<keyword evidence="3" id="KW-1185">Reference proteome</keyword>
<evidence type="ECO:0000313" key="3">
    <source>
        <dbReference type="Proteomes" id="UP000235122"/>
    </source>
</evidence>
<sequence>MQKNQPWYRRKLTLGVSIVIALLLVALAIPMPYVIEKPGPTFDVLGKQGKKDVITIEGSKTYPTKGALRMVTVSMRGGPGAQVSLAELGFALTQKTSQITPQEEVFPKHVTREQIQQLSAAQMQGSQQSAEAAALAELGYRVPATFEVSAVAKGTDAQEKLKEGDQIVGISAGSKSVRTDTAGSIFAFLKQIPPKTSVRVQLKRAGKEQAVDVTTSKAEGRAGSVLGVGLNPKLTLPVKVNISLADVGGPSAGTIFALGIIDQLTPGAMTGGRQIAGTGAIRMDGQVEPIGGVAQKMAGARADGAEYFLVPKANCADTVGKIPTGLKVVRIDTLKEARNAVENIGAGKAEGLPTCK</sequence>
<dbReference type="GO" id="GO:0005524">
    <property type="term" value="F:ATP binding"/>
    <property type="evidence" value="ECO:0007669"/>
    <property type="project" value="InterPro"/>
</dbReference>
<dbReference type="InterPro" id="IPR014721">
    <property type="entry name" value="Ribsml_uS5_D2-typ_fold_subgr"/>
</dbReference>
<evidence type="ECO:0000313" key="2">
    <source>
        <dbReference type="EMBL" id="PKY72157.1"/>
    </source>
</evidence>
<dbReference type="Gene3D" id="3.30.230.10">
    <property type="match status" value="1"/>
</dbReference>
<dbReference type="Pfam" id="PF05362">
    <property type="entry name" value="Lon_C"/>
    <property type="match status" value="1"/>
</dbReference>